<evidence type="ECO:0000313" key="1">
    <source>
        <dbReference type="EMBL" id="KIJ22296.1"/>
    </source>
</evidence>
<sequence>MNGVPVTDKEYYQNVHDLMRRNIWYAQIQDITGLVEIMVKTGVSEKHLNRI</sequence>
<gene>
    <name evidence="1" type="ORF">M422DRAFT_277340</name>
</gene>
<protein>
    <submittedName>
        <fullName evidence="1">Uncharacterized protein</fullName>
    </submittedName>
</protein>
<reference evidence="1 2" key="1">
    <citation type="submission" date="2014-06" db="EMBL/GenBank/DDBJ databases">
        <title>Evolutionary Origins and Diversification of the Mycorrhizal Mutualists.</title>
        <authorList>
            <consortium name="DOE Joint Genome Institute"/>
            <consortium name="Mycorrhizal Genomics Consortium"/>
            <person name="Kohler A."/>
            <person name="Kuo A."/>
            <person name="Nagy L.G."/>
            <person name="Floudas D."/>
            <person name="Copeland A."/>
            <person name="Barry K.W."/>
            <person name="Cichocki N."/>
            <person name="Veneault-Fourrey C."/>
            <person name="LaButti K."/>
            <person name="Lindquist E.A."/>
            <person name="Lipzen A."/>
            <person name="Lundell T."/>
            <person name="Morin E."/>
            <person name="Murat C."/>
            <person name="Riley R."/>
            <person name="Ohm R."/>
            <person name="Sun H."/>
            <person name="Tunlid A."/>
            <person name="Henrissat B."/>
            <person name="Grigoriev I.V."/>
            <person name="Hibbett D.S."/>
            <person name="Martin F."/>
        </authorList>
    </citation>
    <scope>NUCLEOTIDE SEQUENCE [LARGE SCALE GENOMIC DNA]</scope>
    <source>
        <strain evidence="1 2">SS14</strain>
    </source>
</reference>
<dbReference type="Proteomes" id="UP000054279">
    <property type="component" value="Unassembled WGS sequence"/>
</dbReference>
<name>A0A0C9U9R3_SPHS4</name>
<dbReference type="EMBL" id="KN838452">
    <property type="protein sequence ID" value="KIJ22296.1"/>
    <property type="molecule type" value="Genomic_DNA"/>
</dbReference>
<accession>A0A0C9U9R3</accession>
<evidence type="ECO:0000313" key="2">
    <source>
        <dbReference type="Proteomes" id="UP000054279"/>
    </source>
</evidence>
<organism evidence="1 2">
    <name type="scientific">Sphaerobolus stellatus (strain SS14)</name>
    <dbReference type="NCBI Taxonomy" id="990650"/>
    <lineage>
        <taxon>Eukaryota</taxon>
        <taxon>Fungi</taxon>
        <taxon>Dikarya</taxon>
        <taxon>Basidiomycota</taxon>
        <taxon>Agaricomycotina</taxon>
        <taxon>Agaricomycetes</taxon>
        <taxon>Phallomycetidae</taxon>
        <taxon>Geastrales</taxon>
        <taxon>Sphaerobolaceae</taxon>
        <taxon>Sphaerobolus</taxon>
    </lineage>
</organism>
<keyword evidence="2" id="KW-1185">Reference proteome</keyword>
<proteinExistence type="predicted"/>
<dbReference type="HOGENOM" id="CLU_3107939_0_0_1"/>
<dbReference type="AlphaFoldDB" id="A0A0C9U9R3"/>